<gene>
    <name evidence="10" type="ORF">ACJIZ3_025621</name>
</gene>
<dbReference type="PROSITE" id="PS51762">
    <property type="entry name" value="GH16_2"/>
    <property type="match status" value="2"/>
</dbReference>
<evidence type="ECO:0000256" key="3">
    <source>
        <dbReference type="ARBA" id="ARBA00022801"/>
    </source>
</evidence>
<dbReference type="FunFam" id="2.60.120.200:FF:000025">
    <property type="entry name" value="Xyloglucan endotransglucosylase/hydrolase"/>
    <property type="match status" value="2"/>
</dbReference>
<sequence length="572" mass="65302">MDNHEIFHNVDVIISQTISAARSNLETTKSNLESTTPNLESTSSIVVPNGTFHQHFTISWGDSRASIREDGELLTLSLDNSSGSGFESKKEFLFGKIDMQIKLVAGDSAGTITTYYFSSEVGDHHDEIDFEFLGNSSGNPYTLHTNVFSQGKGEREQQFFLWFDPTADFHTYSILWNPKAIIWYVDNIPIREYKNPERLRLGVPFPKEQPMRIYSSLWNAEEWATQGGKVKTNWTLAPFVASYRNFSADGCIWSYTTKTSSCNPSDFSTRPVLKLELDRTSRARMKRLQRHHMVYNYCTDKWSSIKAASANLHKDIRITWGDGRARFLNDGELLTLSLDKYSGSGFQSKNEYLYGKIDMQIKLVPGNSAGTVTAYYLSSNGPTHNEIDFEFLGNISGEPYTLHTNVYSKGKGDREQQFHLWFDPTADFHTYSILWNPQRIIFSVDTIPIREFKNSEFVGAAYLNRQPMRIYSSLWDADDWATRGGLVKTDWSQAPFTAAYRNFNANNACVWSNGSSSCDSSPTTGEKKEWLTEEIDAKRQEKLRWVQKNYMIYNYCSDVGRFPKGFPPECAI</sequence>
<evidence type="ECO:0000259" key="9">
    <source>
        <dbReference type="PROSITE" id="PS51762"/>
    </source>
</evidence>
<evidence type="ECO:0000256" key="7">
    <source>
        <dbReference type="ARBA" id="ARBA00034022"/>
    </source>
</evidence>
<dbReference type="InterPro" id="IPR010713">
    <property type="entry name" value="XET_C"/>
</dbReference>
<dbReference type="Gene3D" id="2.60.120.200">
    <property type="match status" value="2"/>
</dbReference>
<dbReference type="InterPro" id="IPR008263">
    <property type="entry name" value="GH16_AS"/>
</dbReference>
<dbReference type="CDD" id="cd02176">
    <property type="entry name" value="GH16_XET"/>
    <property type="match status" value="2"/>
</dbReference>
<evidence type="ECO:0000313" key="10">
    <source>
        <dbReference type="EMBL" id="KAL3841030.1"/>
    </source>
</evidence>
<dbReference type="InterPro" id="IPR013320">
    <property type="entry name" value="ConA-like_dom_sf"/>
</dbReference>
<name>A0ABD3TXQ5_9LAMI</name>
<evidence type="ECO:0000256" key="2">
    <source>
        <dbReference type="ARBA" id="ARBA00022679"/>
    </source>
</evidence>
<dbReference type="Proteomes" id="UP001634393">
    <property type="component" value="Unassembled WGS sequence"/>
</dbReference>
<dbReference type="GO" id="GO:0071555">
    <property type="term" value="P:cell wall organization"/>
    <property type="evidence" value="ECO:0007669"/>
    <property type="project" value="UniProtKB-ARBA"/>
</dbReference>
<evidence type="ECO:0000256" key="5">
    <source>
        <dbReference type="ARBA" id="ARBA00023180"/>
    </source>
</evidence>
<feature type="domain" description="GH16" evidence="9">
    <location>
        <begin position="40"/>
        <end position="243"/>
    </location>
</feature>
<dbReference type="InterPro" id="IPR000757">
    <property type="entry name" value="Beta-glucanase-like"/>
</dbReference>
<comment type="similarity">
    <text evidence="8">Belongs to the glycosyl hydrolase 16 family. XTH group 1 subfamily.</text>
</comment>
<keyword evidence="4" id="KW-1015">Disulfide bond</keyword>
<evidence type="ECO:0000256" key="6">
    <source>
        <dbReference type="ARBA" id="ARBA00023295"/>
    </source>
</evidence>
<reference evidence="10 11" key="1">
    <citation type="submission" date="2024-12" db="EMBL/GenBank/DDBJ databases">
        <title>The unique morphological basis and parallel evolutionary history of personate flowers in Penstemon.</title>
        <authorList>
            <person name="Depatie T.H."/>
            <person name="Wessinger C.A."/>
        </authorList>
    </citation>
    <scope>NUCLEOTIDE SEQUENCE [LARGE SCALE GENOMIC DNA]</scope>
    <source>
        <strain evidence="10">WTNN_2</strain>
        <tissue evidence="10">Leaf</tissue>
    </source>
</reference>
<dbReference type="GO" id="GO:0016762">
    <property type="term" value="F:xyloglucan:xyloglucosyl transferase activity"/>
    <property type="evidence" value="ECO:0007669"/>
    <property type="project" value="UniProtKB-EC"/>
</dbReference>
<dbReference type="Pfam" id="PF06955">
    <property type="entry name" value="XET_C"/>
    <property type="match status" value="2"/>
</dbReference>
<accession>A0ABD3TXQ5</accession>
<organism evidence="10 11">
    <name type="scientific">Penstemon smallii</name>
    <dbReference type="NCBI Taxonomy" id="265156"/>
    <lineage>
        <taxon>Eukaryota</taxon>
        <taxon>Viridiplantae</taxon>
        <taxon>Streptophyta</taxon>
        <taxon>Embryophyta</taxon>
        <taxon>Tracheophyta</taxon>
        <taxon>Spermatophyta</taxon>
        <taxon>Magnoliopsida</taxon>
        <taxon>eudicotyledons</taxon>
        <taxon>Gunneridae</taxon>
        <taxon>Pentapetalae</taxon>
        <taxon>asterids</taxon>
        <taxon>lamiids</taxon>
        <taxon>Lamiales</taxon>
        <taxon>Plantaginaceae</taxon>
        <taxon>Cheloneae</taxon>
        <taxon>Penstemon</taxon>
    </lineage>
</organism>
<keyword evidence="11" id="KW-1185">Reference proteome</keyword>
<keyword evidence="3" id="KW-0378">Hydrolase</keyword>
<evidence type="ECO:0000256" key="1">
    <source>
        <dbReference type="ARBA" id="ARBA00012152"/>
    </source>
</evidence>
<keyword evidence="5" id="KW-0325">Glycoprotein</keyword>
<evidence type="ECO:0000256" key="8">
    <source>
        <dbReference type="ARBA" id="ARBA00038488"/>
    </source>
</evidence>
<dbReference type="EC" id="2.4.1.207" evidence="1"/>
<evidence type="ECO:0000313" key="11">
    <source>
        <dbReference type="Proteomes" id="UP001634393"/>
    </source>
</evidence>
<evidence type="ECO:0000256" key="4">
    <source>
        <dbReference type="ARBA" id="ARBA00023157"/>
    </source>
</evidence>
<comment type="catalytic activity">
    <reaction evidence="7">
        <text>breaks a beta-(1-&gt;4) bond in the backbone of a xyloglucan and transfers the xyloglucanyl segment on to O-4 of the non-reducing terminal glucose residue of an acceptor, which can be a xyloglucan or an oligosaccharide of xyloglucan.</text>
        <dbReference type="EC" id="2.4.1.207"/>
    </reaction>
</comment>
<proteinExistence type="inferred from homology"/>
<dbReference type="SUPFAM" id="SSF49899">
    <property type="entry name" value="Concanavalin A-like lectins/glucanases"/>
    <property type="match status" value="2"/>
</dbReference>
<dbReference type="InterPro" id="IPR044791">
    <property type="entry name" value="Beta-glucanase/XTH"/>
</dbReference>
<keyword evidence="6" id="KW-0326">Glycosidase</keyword>
<dbReference type="PROSITE" id="PS01034">
    <property type="entry name" value="GH16_1"/>
    <property type="match status" value="2"/>
</dbReference>
<dbReference type="AlphaFoldDB" id="A0ABD3TXQ5"/>
<dbReference type="Pfam" id="PF00722">
    <property type="entry name" value="Glyco_hydro_16"/>
    <property type="match status" value="2"/>
</dbReference>
<dbReference type="GO" id="GO:0016798">
    <property type="term" value="F:hydrolase activity, acting on glycosyl bonds"/>
    <property type="evidence" value="ECO:0007669"/>
    <property type="project" value="UniProtKB-KW"/>
</dbReference>
<feature type="domain" description="GH16" evidence="9">
    <location>
        <begin position="265"/>
        <end position="500"/>
    </location>
</feature>
<dbReference type="PANTHER" id="PTHR31062">
    <property type="entry name" value="XYLOGLUCAN ENDOTRANSGLUCOSYLASE/HYDROLASE PROTEIN 8-RELATED"/>
    <property type="match status" value="1"/>
</dbReference>
<dbReference type="InterPro" id="IPR016455">
    <property type="entry name" value="XTH"/>
</dbReference>
<protein>
    <recommendedName>
        <fullName evidence="1">xyloglucan:xyloglucosyl transferase</fullName>
        <ecNumber evidence="1">2.4.1.207</ecNumber>
    </recommendedName>
</protein>
<dbReference type="EMBL" id="JBJXBP010000003">
    <property type="protein sequence ID" value="KAL3841030.1"/>
    <property type="molecule type" value="Genomic_DNA"/>
</dbReference>
<comment type="caution">
    <text evidence="10">The sequence shown here is derived from an EMBL/GenBank/DDBJ whole genome shotgun (WGS) entry which is preliminary data.</text>
</comment>
<keyword evidence="2" id="KW-0808">Transferase</keyword>